<dbReference type="Proteomes" id="UP000037088">
    <property type="component" value="Unassembled WGS sequence"/>
</dbReference>
<protein>
    <recommendedName>
        <fullName evidence="6">Lipoprotein</fullName>
    </recommendedName>
</protein>
<keyword evidence="5" id="KW-1185">Reference proteome</keyword>
<dbReference type="EMBL" id="JRXF01000003">
    <property type="protein sequence ID" value="KOC94853.1"/>
    <property type="molecule type" value="Genomic_DNA"/>
</dbReference>
<feature type="chain" id="PRO_5010038530" description="Lipoprotein" evidence="1">
    <location>
        <begin position="19"/>
        <end position="129"/>
    </location>
</feature>
<keyword evidence="1" id="KW-0732">Signal</keyword>
<dbReference type="RefSeq" id="WP_052899929.1">
    <property type="nucleotide sequence ID" value="NZ_JRXE01000017.1"/>
</dbReference>
<dbReference type="AlphaFoldDB" id="A0A0L7THK7"/>
<reference evidence="4 5" key="1">
    <citation type="journal article" date="2015" name="Int. J. Syst. Evol. Microbiol.">
        <title>Erwinia iniecta sp. nov., isolated from Russian wheat aphids (Diuraphis noxia).</title>
        <authorList>
            <person name="Campillo T."/>
            <person name="Luna E."/>
            <person name="Portier P."/>
            <person name="Fischer-Le Saux M."/>
            <person name="Lapitan N."/>
            <person name="Tisserat N.A."/>
            <person name="Leach J.E."/>
        </authorList>
    </citation>
    <scope>NUCLEOTIDE SEQUENCE [LARGE SCALE GENOMIC DNA]</scope>
    <source>
        <strain evidence="2 5">B120</strain>
        <strain evidence="3 4">B149</strain>
    </source>
</reference>
<dbReference type="STRING" id="1560201.NG42_13260"/>
<dbReference type="PROSITE" id="PS51257">
    <property type="entry name" value="PROKAR_LIPOPROTEIN"/>
    <property type="match status" value="1"/>
</dbReference>
<dbReference type="EMBL" id="JRXE01000017">
    <property type="protein sequence ID" value="KOC89286.1"/>
    <property type="molecule type" value="Genomic_DNA"/>
</dbReference>
<feature type="signal peptide" evidence="1">
    <location>
        <begin position="1"/>
        <end position="18"/>
    </location>
</feature>
<evidence type="ECO:0000313" key="3">
    <source>
        <dbReference type="EMBL" id="KOC94853.1"/>
    </source>
</evidence>
<dbReference type="OrthoDB" id="6493486at2"/>
<evidence type="ECO:0000313" key="5">
    <source>
        <dbReference type="Proteomes" id="UP000037088"/>
    </source>
</evidence>
<comment type="caution">
    <text evidence="3">The sequence shown here is derived from an EMBL/GenBank/DDBJ whole genome shotgun (WGS) entry which is preliminary data.</text>
</comment>
<gene>
    <name evidence="2" type="ORF">NG42_13260</name>
    <name evidence="3" type="ORF">NG43_03525</name>
</gene>
<name>A0A0L7THK7_9GAMM</name>
<dbReference type="Proteomes" id="UP000036851">
    <property type="component" value="Unassembled WGS sequence"/>
</dbReference>
<evidence type="ECO:0008006" key="6">
    <source>
        <dbReference type="Google" id="ProtNLM"/>
    </source>
</evidence>
<evidence type="ECO:0000313" key="2">
    <source>
        <dbReference type="EMBL" id="KOC89286.1"/>
    </source>
</evidence>
<sequence length="129" mass="14304">MKKSVKLPALLLVCLALAGCQANKNSQNRDAVKAAEKLATTNNQRQQLELCHKQLEALKLMQAESYNALFSEFNRVMSGAASYANVRNDISALNQDTVDALYRYRVNSLCSRIDQALLTALSRQDDSLP</sequence>
<organism evidence="3 4">
    <name type="scientific">Winslowiella iniecta</name>
    <dbReference type="NCBI Taxonomy" id="1560201"/>
    <lineage>
        <taxon>Bacteria</taxon>
        <taxon>Pseudomonadati</taxon>
        <taxon>Pseudomonadota</taxon>
        <taxon>Gammaproteobacteria</taxon>
        <taxon>Enterobacterales</taxon>
        <taxon>Erwiniaceae</taxon>
        <taxon>Winslowiella</taxon>
    </lineage>
</organism>
<evidence type="ECO:0000313" key="4">
    <source>
        <dbReference type="Proteomes" id="UP000036851"/>
    </source>
</evidence>
<accession>A0A0L7THK7</accession>
<proteinExistence type="predicted"/>
<dbReference type="PATRIC" id="fig|1560201.3.peg.2824"/>
<evidence type="ECO:0000256" key="1">
    <source>
        <dbReference type="SAM" id="SignalP"/>
    </source>
</evidence>